<proteinExistence type="predicted"/>
<accession>A0AB39TKS1</accession>
<reference evidence="2" key="1">
    <citation type="submission" date="2024-07" db="EMBL/GenBank/DDBJ databases">
        <authorList>
            <person name="Yu S.T."/>
        </authorList>
    </citation>
    <scope>NUCLEOTIDE SEQUENCE</scope>
    <source>
        <strain evidence="2">Y1</strain>
    </source>
</reference>
<name>A0AB39TKS1_9ACTN</name>
<feature type="region of interest" description="Disordered" evidence="1">
    <location>
        <begin position="43"/>
        <end position="62"/>
    </location>
</feature>
<organism evidence="2">
    <name type="scientific">Streptomyces sp. Y1</name>
    <dbReference type="NCBI Taxonomy" id="3238634"/>
    <lineage>
        <taxon>Bacteria</taxon>
        <taxon>Bacillati</taxon>
        <taxon>Actinomycetota</taxon>
        <taxon>Actinomycetes</taxon>
        <taxon>Kitasatosporales</taxon>
        <taxon>Streptomycetaceae</taxon>
        <taxon>Streptomyces</taxon>
    </lineage>
</organism>
<dbReference type="EMBL" id="CP163445">
    <property type="protein sequence ID" value="XDQ79694.1"/>
    <property type="molecule type" value="Genomic_DNA"/>
</dbReference>
<dbReference type="RefSeq" id="WP_369183457.1">
    <property type="nucleotide sequence ID" value="NZ_CP163445.1"/>
</dbReference>
<protein>
    <submittedName>
        <fullName evidence="2">Uncharacterized protein</fullName>
    </submittedName>
</protein>
<dbReference type="AlphaFoldDB" id="A0AB39TKS1"/>
<evidence type="ECO:0000256" key="1">
    <source>
        <dbReference type="SAM" id="MobiDB-lite"/>
    </source>
</evidence>
<gene>
    <name evidence="2" type="ORF">AB2U05_15135</name>
</gene>
<evidence type="ECO:0000313" key="2">
    <source>
        <dbReference type="EMBL" id="XDQ79694.1"/>
    </source>
</evidence>
<sequence>MTASNAVPTRPDGRAALSLPQASALDQVGAVAAVPAAVFGYEAHEGGPLRGGLSDPGGRLRS</sequence>